<evidence type="ECO:0000313" key="1">
    <source>
        <dbReference type="EMBL" id="QJW96151.1"/>
    </source>
</evidence>
<keyword evidence="2" id="KW-1185">Reference proteome</keyword>
<name>A0A6M5YSA9_9BACT</name>
<reference evidence="2" key="1">
    <citation type="submission" date="2020-05" db="EMBL/GenBank/DDBJ databases">
        <title>Frigoriglobus tundricola gen. nov., sp. nov., a psychrotolerant cellulolytic planctomycete of the family Gemmataceae with two divergent copies of 16S rRNA gene.</title>
        <authorList>
            <person name="Kulichevskaya I.S."/>
            <person name="Ivanova A.A."/>
            <person name="Naumoff D.G."/>
            <person name="Beletsky A.V."/>
            <person name="Rijpstra W.I.C."/>
            <person name="Sinninghe Damste J.S."/>
            <person name="Mardanov A.V."/>
            <person name="Ravin N.V."/>
            <person name="Dedysh S.N."/>
        </authorList>
    </citation>
    <scope>NUCLEOTIDE SEQUENCE [LARGE SCALE GENOMIC DNA]</scope>
    <source>
        <strain evidence="2">PL17</strain>
    </source>
</reference>
<evidence type="ECO:0000313" key="2">
    <source>
        <dbReference type="Proteomes" id="UP000503447"/>
    </source>
</evidence>
<sequence>MRDPTRLDRMIERLRELWHAQPDMRLGQLLVNVIRPGEPCPRIFYAEDTDTETKLAKYPEPVADRTTGSGISLELTRSEALVLFEFVNRFTDTEQLTIEHPAETRVLWSVCGLLEKQLVELFDPARVELVAQARATVQPDTSEELP</sequence>
<dbReference type="EMBL" id="CP053452">
    <property type="protein sequence ID" value="QJW96151.1"/>
    <property type="molecule type" value="Genomic_DNA"/>
</dbReference>
<gene>
    <name evidence="1" type="ORF">FTUN_3707</name>
</gene>
<organism evidence="1 2">
    <name type="scientific">Frigoriglobus tundricola</name>
    <dbReference type="NCBI Taxonomy" id="2774151"/>
    <lineage>
        <taxon>Bacteria</taxon>
        <taxon>Pseudomonadati</taxon>
        <taxon>Planctomycetota</taxon>
        <taxon>Planctomycetia</taxon>
        <taxon>Gemmatales</taxon>
        <taxon>Gemmataceae</taxon>
        <taxon>Frigoriglobus</taxon>
    </lineage>
</organism>
<protein>
    <submittedName>
        <fullName evidence="1">Uncharacterized protein</fullName>
    </submittedName>
</protein>
<proteinExistence type="predicted"/>
<dbReference type="Proteomes" id="UP000503447">
    <property type="component" value="Chromosome"/>
</dbReference>
<dbReference type="AlphaFoldDB" id="A0A6M5YSA9"/>
<dbReference type="KEGG" id="ftj:FTUN_3707"/>
<accession>A0A6M5YSA9</accession>
<dbReference type="RefSeq" id="WP_171471790.1">
    <property type="nucleotide sequence ID" value="NZ_CP053452.2"/>
</dbReference>